<evidence type="ECO:0000256" key="5">
    <source>
        <dbReference type="ARBA" id="ARBA00022475"/>
    </source>
</evidence>
<evidence type="ECO:0000256" key="4">
    <source>
        <dbReference type="ARBA" id="ARBA00012448"/>
    </source>
</evidence>
<accession>A0A268RCE2</accession>
<organism evidence="13 14">
    <name type="scientific">Shouchella clausii</name>
    <name type="common">Alkalihalobacillus clausii</name>
    <dbReference type="NCBI Taxonomy" id="79880"/>
    <lineage>
        <taxon>Bacteria</taxon>
        <taxon>Bacillati</taxon>
        <taxon>Bacillota</taxon>
        <taxon>Bacilli</taxon>
        <taxon>Bacillales</taxon>
        <taxon>Bacillaceae</taxon>
        <taxon>Shouchella</taxon>
    </lineage>
</organism>
<feature type="domain" description="Penicillin-binding protein dimerisation" evidence="12">
    <location>
        <begin position="3"/>
        <end position="47"/>
    </location>
</feature>
<evidence type="ECO:0000259" key="12">
    <source>
        <dbReference type="Pfam" id="PF03717"/>
    </source>
</evidence>
<comment type="caution">
    <text evidence="13">The sequence shown here is derived from an EMBL/GenBank/DDBJ whole genome shotgun (WGS) entry which is preliminary data.</text>
</comment>
<evidence type="ECO:0000256" key="11">
    <source>
        <dbReference type="ARBA" id="ARBA00034000"/>
    </source>
</evidence>
<name>A0A268RCE2_SHOCL</name>
<keyword evidence="5" id="KW-1003">Cell membrane</keyword>
<evidence type="ECO:0000256" key="3">
    <source>
        <dbReference type="ARBA" id="ARBA00004752"/>
    </source>
</evidence>
<evidence type="ECO:0000313" key="14">
    <source>
        <dbReference type="Proteomes" id="UP000216133"/>
    </source>
</evidence>
<evidence type="ECO:0000313" key="13">
    <source>
        <dbReference type="EMBL" id="PAF17852.1"/>
    </source>
</evidence>
<evidence type="ECO:0000256" key="10">
    <source>
        <dbReference type="ARBA" id="ARBA00023316"/>
    </source>
</evidence>
<gene>
    <name evidence="13" type="ORF">CHH61_23765</name>
</gene>
<dbReference type="GO" id="GO:0071972">
    <property type="term" value="F:peptidoglycan L,D-transpeptidase activity"/>
    <property type="evidence" value="ECO:0007669"/>
    <property type="project" value="TreeGrafter"/>
</dbReference>
<dbReference type="AlphaFoldDB" id="A0A268RCE2"/>
<dbReference type="SUPFAM" id="SSF56519">
    <property type="entry name" value="Penicillin binding protein dimerisation domain"/>
    <property type="match status" value="1"/>
</dbReference>
<evidence type="ECO:0000256" key="7">
    <source>
        <dbReference type="ARBA" id="ARBA00022960"/>
    </source>
</evidence>
<dbReference type="GO" id="GO:0071555">
    <property type="term" value="P:cell wall organization"/>
    <property type="evidence" value="ECO:0007669"/>
    <property type="project" value="UniProtKB-KW"/>
</dbReference>
<evidence type="ECO:0000256" key="1">
    <source>
        <dbReference type="ARBA" id="ARBA00004167"/>
    </source>
</evidence>
<sequence>DYYTARGYARNERVGTSYLEYQYEDYLNPQKAKVEYVSDNTGSIVSEEVIDEGQRGYDLKLSFDIELQMEVEEIVEDELRKASSSHFLMDRAF</sequence>
<evidence type="ECO:0000256" key="9">
    <source>
        <dbReference type="ARBA" id="ARBA00022989"/>
    </source>
</evidence>
<evidence type="ECO:0000256" key="2">
    <source>
        <dbReference type="ARBA" id="ARBA00004236"/>
    </source>
</evidence>
<dbReference type="GO" id="GO:0008658">
    <property type="term" value="F:penicillin binding"/>
    <property type="evidence" value="ECO:0007669"/>
    <property type="project" value="InterPro"/>
</dbReference>
<evidence type="ECO:0000256" key="8">
    <source>
        <dbReference type="ARBA" id="ARBA00022984"/>
    </source>
</evidence>
<dbReference type="EC" id="3.4.16.4" evidence="4"/>
<dbReference type="PANTHER" id="PTHR30627:SF2">
    <property type="entry name" value="PEPTIDOGLYCAN D,D-TRANSPEPTIDASE MRDA"/>
    <property type="match status" value="1"/>
</dbReference>
<dbReference type="UniPathway" id="UPA00219"/>
<dbReference type="InterPro" id="IPR036138">
    <property type="entry name" value="PBP_dimer_sf"/>
</dbReference>
<dbReference type="GO" id="GO:0008360">
    <property type="term" value="P:regulation of cell shape"/>
    <property type="evidence" value="ECO:0007669"/>
    <property type="project" value="UniProtKB-KW"/>
</dbReference>
<dbReference type="Pfam" id="PF03717">
    <property type="entry name" value="PBP_dimer"/>
    <property type="match status" value="1"/>
</dbReference>
<comment type="pathway">
    <text evidence="3">Cell wall biogenesis; peptidoglycan biosynthesis.</text>
</comment>
<dbReference type="PANTHER" id="PTHR30627">
    <property type="entry name" value="PEPTIDOGLYCAN D,D-TRANSPEPTIDASE"/>
    <property type="match status" value="1"/>
</dbReference>
<keyword evidence="6" id="KW-0812">Transmembrane</keyword>
<comment type="catalytic activity">
    <reaction evidence="11">
        <text>Preferential cleavage: (Ac)2-L-Lys-D-Ala-|-D-Ala. Also transpeptidation of peptidyl-alanyl moieties that are N-acyl substituents of D-alanine.</text>
        <dbReference type="EC" id="3.4.16.4"/>
    </reaction>
</comment>
<dbReference type="InterPro" id="IPR005311">
    <property type="entry name" value="PBP_dimer"/>
</dbReference>
<feature type="non-terminal residue" evidence="13">
    <location>
        <position position="1"/>
    </location>
</feature>
<keyword evidence="7" id="KW-0133">Cell shape</keyword>
<dbReference type="InterPro" id="IPR050515">
    <property type="entry name" value="Beta-lactam/transpept"/>
</dbReference>
<keyword evidence="8" id="KW-0573">Peptidoglycan synthesis</keyword>
<dbReference type="Proteomes" id="UP000216133">
    <property type="component" value="Unassembled WGS sequence"/>
</dbReference>
<keyword evidence="9" id="KW-1133">Transmembrane helix</keyword>
<protein>
    <recommendedName>
        <fullName evidence="4">serine-type D-Ala-D-Ala carboxypeptidase</fullName>
        <ecNumber evidence="4">3.4.16.4</ecNumber>
    </recommendedName>
</protein>
<dbReference type="GO" id="GO:0009002">
    <property type="term" value="F:serine-type D-Ala-D-Ala carboxypeptidase activity"/>
    <property type="evidence" value="ECO:0007669"/>
    <property type="project" value="UniProtKB-EC"/>
</dbReference>
<reference evidence="13 14" key="1">
    <citation type="submission" date="2017-07" db="EMBL/GenBank/DDBJ databases">
        <title>Isolation and whole genome analysis of endospore-forming bacteria from heroin.</title>
        <authorList>
            <person name="Kalinowski J."/>
            <person name="Ahrens B."/>
            <person name="Al-Dilaimi A."/>
            <person name="Winkler A."/>
            <person name="Wibberg D."/>
            <person name="Schleenbecker U."/>
            <person name="Ruckert C."/>
            <person name="Wolfel R."/>
            <person name="Grass G."/>
        </authorList>
    </citation>
    <scope>NUCLEOTIDE SEQUENCE [LARGE SCALE GENOMIC DNA]</scope>
    <source>
        <strain evidence="13 14">7523-2</strain>
    </source>
</reference>
<dbReference type="GO" id="GO:0009252">
    <property type="term" value="P:peptidoglycan biosynthetic process"/>
    <property type="evidence" value="ECO:0007669"/>
    <property type="project" value="UniProtKB-UniPathway"/>
</dbReference>
<comment type="subcellular location">
    <subcellularLocation>
        <location evidence="2">Cell membrane</location>
    </subcellularLocation>
    <subcellularLocation>
        <location evidence="1">Membrane</location>
        <topology evidence="1">Single-pass membrane protein</topology>
    </subcellularLocation>
</comment>
<evidence type="ECO:0000256" key="6">
    <source>
        <dbReference type="ARBA" id="ARBA00022692"/>
    </source>
</evidence>
<keyword evidence="9" id="KW-0472">Membrane</keyword>
<feature type="non-terminal residue" evidence="13">
    <location>
        <position position="93"/>
    </location>
</feature>
<dbReference type="GO" id="GO:0005886">
    <property type="term" value="C:plasma membrane"/>
    <property type="evidence" value="ECO:0007669"/>
    <property type="project" value="UniProtKB-SubCell"/>
</dbReference>
<dbReference type="Gene3D" id="3.90.1310.10">
    <property type="entry name" value="Penicillin-binding protein 2a (Domain 2)"/>
    <property type="match status" value="1"/>
</dbReference>
<dbReference type="EMBL" id="NPBS01000406">
    <property type="protein sequence ID" value="PAF17852.1"/>
    <property type="molecule type" value="Genomic_DNA"/>
</dbReference>
<proteinExistence type="predicted"/>
<keyword evidence="10" id="KW-0961">Cell wall biogenesis/degradation</keyword>